<protein>
    <recommendedName>
        <fullName evidence="4">DUF885 domain-containing protein</fullName>
    </recommendedName>
</protein>
<dbReference type="EMBL" id="CAJHNH020000525">
    <property type="protein sequence ID" value="CAG5118271.1"/>
    <property type="molecule type" value="Genomic_DNA"/>
</dbReference>
<evidence type="ECO:0000256" key="1">
    <source>
        <dbReference type="SAM" id="Phobius"/>
    </source>
</evidence>
<keyword evidence="1" id="KW-0812">Transmembrane</keyword>
<dbReference type="AlphaFoldDB" id="A0A8S3YS83"/>
<proteinExistence type="predicted"/>
<organism evidence="2 3">
    <name type="scientific">Candidula unifasciata</name>
    <dbReference type="NCBI Taxonomy" id="100452"/>
    <lineage>
        <taxon>Eukaryota</taxon>
        <taxon>Metazoa</taxon>
        <taxon>Spiralia</taxon>
        <taxon>Lophotrochozoa</taxon>
        <taxon>Mollusca</taxon>
        <taxon>Gastropoda</taxon>
        <taxon>Heterobranchia</taxon>
        <taxon>Euthyneura</taxon>
        <taxon>Panpulmonata</taxon>
        <taxon>Eupulmonata</taxon>
        <taxon>Stylommatophora</taxon>
        <taxon>Helicina</taxon>
        <taxon>Helicoidea</taxon>
        <taxon>Geomitridae</taxon>
        <taxon>Candidula</taxon>
    </lineage>
</organism>
<reference evidence="2" key="1">
    <citation type="submission" date="2021-04" db="EMBL/GenBank/DDBJ databases">
        <authorList>
            <consortium name="Molecular Ecology Group"/>
        </authorList>
    </citation>
    <scope>NUCLEOTIDE SEQUENCE</scope>
</reference>
<dbReference type="PANTHER" id="PTHR33361">
    <property type="entry name" value="GLR0591 PROTEIN"/>
    <property type="match status" value="1"/>
</dbReference>
<name>A0A8S3YS83_9EUPU</name>
<dbReference type="Pfam" id="PF05960">
    <property type="entry name" value="DUF885"/>
    <property type="match status" value="2"/>
</dbReference>
<keyword evidence="3" id="KW-1185">Reference proteome</keyword>
<keyword evidence="1" id="KW-0472">Membrane</keyword>
<dbReference type="Proteomes" id="UP000678393">
    <property type="component" value="Unassembled WGS sequence"/>
</dbReference>
<dbReference type="OrthoDB" id="5959877at2759"/>
<evidence type="ECO:0008006" key="4">
    <source>
        <dbReference type="Google" id="ProtNLM"/>
    </source>
</evidence>
<dbReference type="PANTHER" id="PTHR33361:SF2">
    <property type="entry name" value="DUF885 DOMAIN-CONTAINING PROTEIN"/>
    <property type="match status" value="1"/>
</dbReference>
<feature type="transmembrane region" description="Helical" evidence="1">
    <location>
        <begin position="519"/>
        <end position="541"/>
    </location>
</feature>
<evidence type="ECO:0000313" key="2">
    <source>
        <dbReference type="EMBL" id="CAG5118271.1"/>
    </source>
</evidence>
<gene>
    <name evidence="2" type="ORF">CUNI_LOCUS3829</name>
</gene>
<keyword evidence="1" id="KW-1133">Transmembrane helix</keyword>
<sequence length="542" mass="62979">DTKFQHILDDFYDFRSREFPEFATFVGHHNYDDALESFTLEAFERRKNETEKFLGRVKNLDTQQMSKFNQRERGVLISFLQTFVEGYRWHDYGTLSSINFLEGLAKGPQWTLYSRLETEQDFDNYLKRLAAFPQQVSEQIELMKRAIKLGSSSHIVSVDYMENTRKQAGVHSLPQGLQYYQACLKWYVGFDITAEEVFELGVKEVARIEKKIKEVMSSVGFLGDLKSFFKHIETIPQFYNHTKNQILEKYRTILEVDILPRLDILFYNLTISPITVVPVDRDGPWGSYGLSMFYVNLKEPMKRSTFTMMPLTLHEAYPGHHFQDFYSQHFDIPLYRAQPMNGRLYSVPFHFPVYSAYAEGWALYSEYLGHELGLYQDPYELFGRYVSEIFRACRLVVDTGIHAFGWSRERAIEFLSGYSDFPLSQIAAEVDRYITAPGQACSYKVGEMKIKNIRAKAEKALGPLFDVKEFHHQILKTGFVPLDVLEEVVDEWVQQKLLSDSPVTADYFSDLDTPHSGQILPLVAIVLLLCCLQVSYLTHILR</sequence>
<evidence type="ECO:0000313" key="3">
    <source>
        <dbReference type="Proteomes" id="UP000678393"/>
    </source>
</evidence>
<comment type="caution">
    <text evidence="2">The sequence shown here is derived from an EMBL/GenBank/DDBJ whole genome shotgun (WGS) entry which is preliminary data.</text>
</comment>
<accession>A0A8S3YS83</accession>
<feature type="non-terminal residue" evidence="2">
    <location>
        <position position="542"/>
    </location>
</feature>
<dbReference type="InterPro" id="IPR010281">
    <property type="entry name" value="DUF885"/>
</dbReference>